<dbReference type="Pfam" id="PF22673">
    <property type="entry name" value="MCP-like_PDC_1"/>
    <property type="match status" value="1"/>
</dbReference>
<protein>
    <submittedName>
        <fullName evidence="1">Uncharacterized protein</fullName>
    </submittedName>
</protein>
<evidence type="ECO:0000313" key="1">
    <source>
        <dbReference type="EMBL" id="MEK0185749.1"/>
    </source>
</evidence>
<organism evidence="1 2">
    <name type="scientific">Microcoleus anatoxicus PTRS2</name>
    <dbReference type="NCBI Taxonomy" id="2705321"/>
    <lineage>
        <taxon>Bacteria</taxon>
        <taxon>Bacillati</taxon>
        <taxon>Cyanobacteriota</taxon>
        <taxon>Cyanophyceae</taxon>
        <taxon>Oscillatoriophycideae</taxon>
        <taxon>Oscillatoriales</taxon>
        <taxon>Microcoleaceae</taxon>
        <taxon>Microcoleus</taxon>
        <taxon>Microcoleus anatoxicus</taxon>
    </lineage>
</organism>
<dbReference type="Proteomes" id="UP001384579">
    <property type="component" value="Unassembled WGS sequence"/>
</dbReference>
<evidence type="ECO:0000313" key="2">
    <source>
        <dbReference type="Proteomes" id="UP001384579"/>
    </source>
</evidence>
<reference evidence="1 2" key="1">
    <citation type="journal article" date="2020" name="Harmful Algae">
        <title>Molecular and morphological characterization of a novel dihydroanatoxin-a producing Microcoleus species (cyanobacteria) from the Russian River, California, USA.</title>
        <authorList>
            <person name="Conklin K.Y."/>
            <person name="Stancheva R."/>
            <person name="Otten T.G."/>
            <person name="Fadness R."/>
            <person name="Boyer G.L."/>
            <person name="Read B."/>
            <person name="Zhang X."/>
            <person name="Sheath R.G."/>
        </authorList>
    </citation>
    <scope>NUCLEOTIDE SEQUENCE [LARGE SCALE GENOMIC DNA]</scope>
    <source>
        <strain evidence="1 2">PTRS2</strain>
    </source>
</reference>
<name>A0ABU8YMV4_9CYAN</name>
<dbReference type="RefSeq" id="WP_340518886.1">
    <property type="nucleotide sequence ID" value="NZ_JBBLXS010000147.1"/>
</dbReference>
<dbReference type="Gene3D" id="3.30.450.20">
    <property type="entry name" value="PAS domain"/>
    <property type="match status" value="1"/>
</dbReference>
<gene>
    <name evidence="1" type="ORF">WMG39_12975</name>
</gene>
<dbReference type="EMBL" id="JBBLXS010000147">
    <property type="protein sequence ID" value="MEK0185749.1"/>
    <property type="molecule type" value="Genomic_DNA"/>
</dbReference>
<proteinExistence type="predicted"/>
<sequence>MQVFNVGYIFYSSAKGNYVGSGYFLDPGKVAIDELSAKTKSKTHSYHTDGQGNRIHLEYVYDYEPRNDLVYKQAIRSRKPIWSKITNWEGFPEILSIASGYPIYNNNSLQGVLVVDIRLSQISDYLRKIAVSSSGKIFIVV</sequence>
<accession>A0ABU8YMV4</accession>
<comment type="caution">
    <text evidence="1">The sequence shown here is derived from an EMBL/GenBank/DDBJ whole genome shotgun (WGS) entry which is preliminary data.</text>
</comment>
<keyword evidence="2" id="KW-1185">Reference proteome</keyword>